<accession>V9DJA4</accession>
<protein>
    <submittedName>
        <fullName evidence="1">Uncharacterized protein</fullName>
    </submittedName>
</protein>
<dbReference type="AlphaFoldDB" id="V9DJA4"/>
<dbReference type="VEuPathDB" id="FungiDB:G647_10246"/>
<dbReference type="GeneID" id="19988739"/>
<evidence type="ECO:0000313" key="1">
    <source>
        <dbReference type="EMBL" id="ETI26801.1"/>
    </source>
</evidence>
<gene>
    <name evidence="1" type="ORF">G647_10246</name>
</gene>
<dbReference type="EMBL" id="KB822700">
    <property type="protein sequence ID" value="ETI26801.1"/>
    <property type="molecule type" value="Genomic_DNA"/>
</dbReference>
<reference evidence="1 2" key="1">
    <citation type="submission" date="2013-03" db="EMBL/GenBank/DDBJ databases">
        <title>The Genome Sequence of Cladophialophora carrionii CBS 160.54.</title>
        <authorList>
            <consortium name="The Broad Institute Genomics Platform"/>
            <person name="Cuomo C."/>
            <person name="de Hoog S."/>
            <person name="Gorbushina A."/>
            <person name="Walker B."/>
            <person name="Young S.K."/>
            <person name="Zeng Q."/>
            <person name="Gargeya S."/>
            <person name="Fitzgerald M."/>
            <person name="Haas B."/>
            <person name="Abouelleil A."/>
            <person name="Allen A.W."/>
            <person name="Alvarado L."/>
            <person name="Arachchi H.M."/>
            <person name="Berlin A.M."/>
            <person name="Chapman S.B."/>
            <person name="Gainer-Dewar J."/>
            <person name="Goldberg J."/>
            <person name="Griggs A."/>
            <person name="Gujja S."/>
            <person name="Hansen M."/>
            <person name="Howarth C."/>
            <person name="Imamovic A."/>
            <person name="Ireland A."/>
            <person name="Larimer J."/>
            <person name="McCowan C."/>
            <person name="Murphy C."/>
            <person name="Pearson M."/>
            <person name="Poon T.W."/>
            <person name="Priest M."/>
            <person name="Roberts A."/>
            <person name="Saif S."/>
            <person name="Shea T."/>
            <person name="Sisk P."/>
            <person name="Sykes S."/>
            <person name="Wortman J."/>
            <person name="Nusbaum C."/>
            <person name="Birren B."/>
        </authorList>
    </citation>
    <scope>NUCLEOTIDE SEQUENCE [LARGE SCALE GENOMIC DNA]</scope>
    <source>
        <strain evidence="1 2">CBS 160.54</strain>
    </source>
</reference>
<name>V9DJA4_9EURO</name>
<dbReference type="Proteomes" id="UP000030678">
    <property type="component" value="Unassembled WGS sequence"/>
</dbReference>
<sequence length="403" mass="46000">MAAMYNHRSSEQASSPPMWTPTMWAPTMWTPIMWAPTMWTPIMWTPTFETASAHTATLDPFSGPAGAVTRDFDPYRKTFFDLASTLETAMADTTTLDPFPSPTDAVNRFTDPRRKTSFDLASTFETAMADTTTRDPYSGPTDAIIVSPAPYRKTFFDLAPEARVEVYRQLFKGHVIMIRGQDEIIVRRRREKKKRFERDHAMGLNILFVSKACLAEAKPVALSVATFDINFTSMLRNGTEKYLRKLQNFGRPELALVRTIDLPKVPHATEGLAYQLSAMPFLHDVVWNVPEEFVVRGRHQVQIESHPVLTGLANELRDVYPWDSPVHKIIKRHVQESAMRVRKPARYLFKLRLRLWSLSKDFSSTLIAYADFLTETIHVVDATDEKKIVVPKRAEPSLLTVLH</sequence>
<dbReference type="HOGENOM" id="CLU_683345_0_0_1"/>
<dbReference type="RefSeq" id="XP_008724460.1">
    <property type="nucleotide sequence ID" value="XM_008726238.1"/>
</dbReference>
<dbReference type="OrthoDB" id="4160875at2759"/>
<organism evidence="1 2">
    <name type="scientific">Cladophialophora carrionii CBS 160.54</name>
    <dbReference type="NCBI Taxonomy" id="1279043"/>
    <lineage>
        <taxon>Eukaryota</taxon>
        <taxon>Fungi</taxon>
        <taxon>Dikarya</taxon>
        <taxon>Ascomycota</taxon>
        <taxon>Pezizomycotina</taxon>
        <taxon>Eurotiomycetes</taxon>
        <taxon>Chaetothyriomycetidae</taxon>
        <taxon>Chaetothyriales</taxon>
        <taxon>Herpotrichiellaceae</taxon>
        <taxon>Cladophialophora</taxon>
    </lineage>
</organism>
<proteinExistence type="predicted"/>
<evidence type="ECO:0000313" key="2">
    <source>
        <dbReference type="Proteomes" id="UP000030678"/>
    </source>
</evidence>